<dbReference type="GO" id="GO:0003677">
    <property type="term" value="F:DNA binding"/>
    <property type="evidence" value="ECO:0007669"/>
    <property type="project" value="UniProtKB-KW"/>
</dbReference>
<dbReference type="Gene3D" id="1.10.10.60">
    <property type="entry name" value="Homeodomain-like"/>
    <property type="match status" value="1"/>
</dbReference>
<dbReference type="EMBL" id="KV454302">
    <property type="protein sequence ID" value="ODQ69900.1"/>
    <property type="molecule type" value="Genomic_DNA"/>
</dbReference>
<dbReference type="OrthoDB" id="4033386at2759"/>
<organism evidence="3 4">
    <name type="scientific">Lipomyces starkeyi NRRL Y-11557</name>
    <dbReference type="NCBI Taxonomy" id="675824"/>
    <lineage>
        <taxon>Eukaryota</taxon>
        <taxon>Fungi</taxon>
        <taxon>Dikarya</taxon>
        <taxon>Ascomycota</taxon>
        <taxon>Saccharomycotina</taxon>
        <taxon>Lipomycetes</taxon>
        <taxon>Lipomycetales</taxon>
        <taxon>Lipomycetaceae</taxon>
        <taxon>Lipomyces</taxon>
    </lineage>
</organism>
<evidence type="ECO:0000313" key="3">
    <source>
        <dbReference type="EMBL" id="ODQ69900.1"/>
    </source>
</evidence>
<sequence length="229" mass="26558">SITRAAKTFNVPMTTLRDRINGTTARQDKHANSHVLTETEEQTLLKWILDADKRGLPIRPEYLRGLASILLQGRTKEPTAQVGKNWVSRFINRRPEIESRYYRKISYQRANQEDPKIYREWFELVQETIAKYGITENDIWNFDETGFAMGLISTAKVVTSTDRSESRPRMIQRGNREWVTIIEAISSRGILLPPMVILTGKEQQAQWYQEELLDPTWSIAVSKNGWTTD</sequence>
<name>A0A1E3PX42_LIPST</name>
<dbReference type="SUPFAM" id="SSF46689">
    <property type="entry name" value="Homeodomain-like"/>
    <property type="match status" value="1"/>
</dbReference>
<dbReference type="InterPro" id="IPR050863">
    <property type="entry name" value="CenT-Element_Derived"/>
</dbReference>
<gene>
    <name evidence="3" type="ORF">LIPSTDRAFT_31401</name>
</gene>
<dbReference type="GO" id="GO:0005634">
    <property type="term" value="C:nucleus"/>
    <property type="evidence" value="ECO:0007669"/>
    <property type="project" value="TreeGrafter"/>
</dbReference>
<accession>A0A1E3PX42</accession>
<evidence type="ECO:0000259" key="2">
    <source>
        <dbReference type="PROSITE" id="PS51253"/>
    </source>
</evidence>
<feature type="non-terminal residue" evidence="3">
    <location>
        <position position="1"/>
    </location>
</feature>
<dbReference type="PANTHER" id="PTHR19303:SF74">
    <property type="entry name" value="POGO TRANSPOSABLE ELEMENT WITH KRAB DOMAIN"/>
    <property type="match status" value="1"/>
</dbReference>
<dbReference type="InterPro" id="IPR004875">
    <property type="entry name" value="DDE_SF_endonuclease_dom"/>
</dbReference>
<feature type="domain" description="HTH CENPB-type" evidence="2">
    <location>
        <begin position="28"/>
        <end position="100"/>
    </location>
</feature>
<dbReference type="AlphaFoldDB" id="A0A1E3PX42"/>
<dbReference type="Pfam" id="PF03221">
    <property type="entry name" value="HTH_Tnp_Tc5"/>
    <property type="match status" value="1"/>
</dbReference>
<dbReference type="STRING" id="675824.A0A1E3PX42"/>
<dbReference type="PANTHER" id="PTHR19303">
    <property type="entry name" value="TRANSPOSON"/>
    <property type="match status" value="1"/>
</dbReference>
<feature type="non-terminal residue" evidence="3">
    <location>
        <position position="229"/>
    </location>
</feature>
<dbReference type="Proteomes" id="UP000094385">
    <property type="component" value="Unassembled WGS sequence"/>
</dbReference>
<keyword evidence="4" id="KW-1185">Reference proteome</keyword>
<dbReference type="InterPro" id="IPR006600">
    <property type="entry name" value="HTH_CenpB_DNA-bd_dom"/>
</dbReference>
<proteinExistence type="predicted"/>
<dbReference type="SMART" id="SM00674">
    <property type="entry name" value="CENPB"/>
    <property type="match status" value="1"/>
</dbReference>
<evidence type="ECO:0000313" key="4">
    <source>
        <dbReference type="Proteomes" id="UP000094385"/>
    </source>
</evidence>
<protein>
    <recommendedName>
        <fullName evidence="2">HTH CENPB-type domain-containing protein</fullName>
    </recommendedName>
</protein>
<dbReference type="Pfam" id="PF03184">
    <property type="entry name" value="DDE_1"/>
    <property type="match status" value="1"/>
</dbReference>
<dbReference type="InterPro" id="IPR009057">
    <property type="entry name" value="Homeodomain-like_sf"/>
</dbReference>
<dbReference type="PROSITE" id="PS51253">
    <property type="entry name" value="HTH_CENPB"/>
    <property type="match status" value="1"/>
</dbReference>
<reference evidence="3 4" key="1">
    <citation type="journal article" date="2016" name="Proc. Natl. Acad. Sci. U.S.A.">
        <title>Comparative genomics of biotechnologically important yeasts.</title>
        <authorList>
            <person name="Riley R."/>
            <person name="Haridas S."/>
            <person name="Wolfe K.H."/>
            <person name="Lopes M.R."/>
            <person name="Hittinger C.T."/>
            <person name="Goeker M."/>
            <person name="Salamov A.A."/>
            <person name="Wisecaver J.H."/>
            <person name="Long T.M."/>
            <person name="Calvey C.H."/>
            <person name="Aerts A.L."/>
            <person name="Barry K.W."/>
            <person name="Choi C."/>
            <person name="Clum A."/>
            <person name="Coughlan A.Y."/>
            <person name="Deshpande S."/>
            <person name="Douglass A.P."/>
            <person name="Hanson S.J."/>
            <person name="Klenk H.-P."/>
            <person name="LaButti K.M."/>
            <person name="Lapidus A."/>
            <person name="Lindquist E.A."/>
            <person name="Lipzen A.M."/>
            <person name="Meier-Kolthoff J.P."/>
            <person name="Ohm R.A."/>
            <person name="Otillar R.P."/>
            <person name="Pangilinan J.L."/>
            <person name="Peng Y."/>
            <person name="Rokas A."/>
            <person name="Rosa C.A."/>
            <person name="Scheuner C."/>
            <person name="Sibirny A.A."/>
            <person name="Slot J.C."/>
            <person name="Stielow J.B."/>
            <person name="Sun H."/>
            <person name="Kurtzman C.P."/>
            <person name="Blackwell M."/>
            <person name="Grigoriev I.V."/>
            <person name="Jeffries T.W."/>
        </authorList>
    </citation>
    <scope>NUCLEOTIDE SEQUENCE [LARGE SCALE GENOMIC DNA]</scope>
    <source>
        <strain evidence="3 4">NRRL Y-11557</strain>
    </source>
</reference>
<evidence type="ECO:0000256" key="1">
    <source>
        <dbReference type="ARBA" id="ARBA00023125"/>
    </source>
</evidence>
<keyword evidence="1" id="KW-0238">DNA-binding</keyword>